<dbReference type="InterPro" id="IPR006540">
    <property type="entry name" value="Lactococcin_972"/>
</dbReference>
<evidence type="ECO:0000313" key="2">
    <source>
        <dbReference type="Proteomes" id="UP000039437"/>
    </source>
</evidence>
<dbReference type="AlphaFoldDB" id="A0A0U1MUW4"/>
<dbReference type="EMBL" id="CVOQ01000036">
    <property type="protein sequence ID" value="CRI18430.1"/>
    <property type="molecule type" value="Genomic_DNA"/>
</dbReference>
<organism evidence="1 2">
    <name type="scientific">Staphylococcus aureus</name>
    <dbReference type="NCBI Taxonomy" id="1280"/>
    <lineage>
        <taxon>Bacteria</taxon>
        <taxon>Bacillati</taxon>
        <taxon>Bacillota</taxon>
        <taxon>Bacilli</taxon>
        <taxon>Bacillales</taxon>
        <taxon>Staphylococcaceae</taxon>
        <taxon>Staphylococcus</taxon>
    </lineage>
</organism>
<protein>
    <submittedName>
        <fullName evidence="1">Bacteriocin, lactococcin 972 family protein</fullName>
    </submittedName>
</protein>
<proteinExistence type="predicted"/>
<evidence type="ECO:0000313" key="1">
    <source>
        <dbReference type="EMBL" id="CRI18430.1"/>
    </source>
</evidence>
<accession>A0A0U1MUW4</accession>
<sequence length="47" mass="4965">MKKKFVSSCIASTILFGTLLGVTYKAEAATVHVAGGVWSHGIGKHYV</sequence>
<reference evidence="1 2" key="1">
    <citation type="submission" date="2015-04" db="EMBL/GenBank/DDBJ databases">
        <authorList>
            <person name="Syromyatnikov M.Y."/>
            <person name="Popov V.N."/>
        </authorList>
    </citation>
    <scope>NUCLEOTIDE SEQUENCE [LARGE SCALE GENOMIC DNA]</scope>
    <source>
        <strain evidence="1 2">AH1</strain>
    </source>
</reference>
<gene>
    <name evidence="1" type="ORF">BN1321_410023</name>
</gene>
<dbReference type="RefSeq" id="WP_001827159.1">
    <property type="nucleotide sequence ID" value="NZ_JAHNHC010000265.1"/>
</dbReference>
<dbReference type="NCBIfam" id="TIGR01653">
    <property type="entry name" value="lactococcin_972"/>
    <property type="match status" value="1"/>
</dbReference>
<dbReference type="Proteomes" id="UP000039437">
    <property type="component" value="Unassembled WGS sequence"/>
</dbReference>
<name>A0A0U1MUW4_STAAU</name>